<dbReference type="EMBL" id="JBHTCO010000020">
    <property type="protein sequence ID" value="MFC7394407.1"/>
    <property type="molecule type" value="Genomic_DNA"/>
</dbReference>
<comment type="caution">
    <text evidence="1">The sequence shown here is derived from an EMBL/GenBank/DDBJ whole genome shotgun (WGS) entry which is preliminary data.</text>
</comment>
<gene>
    <name evidence="1" type="ORF">ACFQRG_15725</name>
</gene>
<sequence length="280" mass="32907">MGGQSKAVCILGMHRSGTSMITRCLNLLGVDLGNDSDLIIKGEKFNQEGYWEHKEIMLRQQQILKKFSRSWDTQVPLPGEWWKRKDIALHKKRLKQIIINEFIDKRLWGWKDPRTSLLLPMWQEFFQELNISPTYVIVVRNPLDVAHSLNERNGFSKIKSFQIWGLYTLSSLHSSIGSNRTLIHYDSFIDNWENKIKKAAEKIDIILPCSKEIKKTVDSFIQPELQHSKSTIEDLLKEKDVPKDIASLYKLILKTDESPELIDSEYFEKFIREMYEELYE</sequence>
<dbReference type="Proteomes" id="UP001596505">
    <property type="component" value="Unassembled WGS sequence"/>
</dbReference>
<dbReference type="RefSeq" id="WP_380967736.1">
    <property type="nucleotide sequence ID" value="NZ_JBHTCO010000020.1"/>
</dbReference>
<dbReference type="InterPro" id="IPR014556">
    <property type="entry name" value="UCP029407"/>
</dbReference>
<keyword evidence="2" id="KW-1185">Reference proteome</keyword>
<dbReference type="Gene3D" id="3.40.50.300">
    <property type="entry name" value="P-loop containing nucleotide triphosphate hydrolases"/>
    <property type="match status" value="1"/>
</dbReference>
<organism evidence="1 2">
    <name type="scientific">Scopulibacillus cellulosilyticus</name>
    <dbReference type="NCBI Taxonomy" id="2665665"/>
    <lineage>
        <taxon>Bacteria</taxon>
        <taxon>Bacillati</taxon>
        <taxon>Bacillota</taxon>
        <taxon>Bacilli</taxon>
        <taxon>Bacillales</taxon>
        <taxon>Sporolactobacillaceae</taxon>
        <taxon>Scopulibacillus</taxon>
    </lineage>
</organism>
<dbReference type="InterPro" id="IPR027417">
    <property type="entry name" value="P-loop_NTPase"/>
</dbReference>
<proteinExistence type="predicted"/>
<evidence type="ECO:0000313" key="1">
    <source>
        <dbReference type="EMBL" id="MFC7394407.1"/>
    </source>
</evidence>
<dbReference type="PIRSF" id="PIRSF029407">
    <property type="entry name" value="UCP029407"/>
    <property type="match status" value="1"/>
</dbReference>
<name>A0ABW2PYD8_9BACL</name>
<evidence type="ECO:0000313" key="2">
    <source>
        <dbReference type="Proteomes" id="UP001596505"/>
    </source>
</evidence>
<reference evidence="2" key="1">
    <citation type="journal article" date="2019" name="Int. J. Syst. Evol. Microbiol.">
        <title>The Global Catalogue of Microorganisms (GCM) 10K type strain sequencing project: providing services to taxonomists for standard genome sequencing and annotation.</title>
        <authorList>
            <consortium name="The Broad Institute Genomics Platform"/>
            <consortium name="The Broad Institute Genome Sequencing Center for Infectious Disease"/>
            <person name="Wu L."/>
            <person name="Ma J."/>
        </authorList>
    </citation>
    <scope>NUCLEOTIDE SEQUENCE [LARGE SCALE GENOMIC DNA]</scope>
    <source>
        <strain evidence="2">CGMCC 1.16305</strain>
    </source>
</reference>
<dbReference type="SUPFAM" id="SSF52540">
    <property type="entry name" value="P-loop containing nucleoside triphosphate hydrolases"/>
    <property type="match status" value="1"/>
</dbReference>
<accession>A0ABW2PYD8</accession>
<protein>
    <submittedName>
        <fullName evidence="1">Sulfotransferase family protein</fullName>
    </submittedName>
</protein>